<keyword evidence="1" id="KW-0175">Coiled coil</keyword>
<dbReference type="KEGG" id="ngl:RG1141_PA13170"/>
<evidence type="ECO:0000313" key="3">
    <source>
        <dbReference type="EMBL" id="CDN58149.1"/>
    </source>
</evidence>
<feature type="coiled-coil region" evidence="1">
    <location>
        <begin position="166"/>
        <end position="201"/>
    </location>
</feature>
<evidence type="ECO:0000256" key="1">
    <source>
        <dbReference type="SAM" id="Coils"/>
    </source>
</evidence>
<organism evidence="3 4">
    <name type="scientific">Neorhizobium galegae bv. officinalis bv. officinalis str. HAMBI 1141</name>
    <dbReference type="NCBI Taxonomy" id="1028801"/>
    <lineage>
        <taxon>Bacteria</taxon>
        <taxon>Pseudomonadati</taxon>
        <taxon>Pseudomonadota</taxon>
        <taxon>Alphaproteobacteria</taxon>
        <taxon>Hyphomicrobiales</taxon>
        <taxon>Rhizobiaceae</taxon>
        <taxon>Rhizobium/Agrobacterium group</taxon>
        <taxon>Neorhizobium</taxon>
    </lineage>
</organism>
<dbReference type="Proteomes" id="UP000028186">
    <property type="component" value="Plasmid pHAMBI1141a"/>
</dbReference>
<dbReference type="eggNOG" id="ENOG5030ZZ2">
    <property type="taxonomic scope" value="Bacteria"/>
</dbReference>
<dbReference type="AlphaFoldDB" id="A0A068TJ54"/>
<proteinExistence type="predicted"/>
<dbReference type="RefSeq" id="WP_040125477.1">
    <property type="nucleotide sequence ID" value="NZ_HG938356.1"/>
</dbReference>
<name>A0A068TJ54_NEOGA</name>
<geneLocation type="plasmid" evidence="4">
    <name>II</name>
</geneLocation>
<evidence type="ECO:0000256" key="2">
    <source>
        <dbReference type="SAM" id="MobiDB-lite"/>
    </source>
</evidence>
<protein>
    <submittedName>
        <fullName evidence="3">Uncharacterized protein</fullName>
    </submittedName>
</protein>
<feature type="region of interest" description="Disordered" evidence="2">
    <location>
        <begin position="74"/>
        <end position="102"/>
    </location>
</feature>
<sequence length="201" mass="22201">MKTTRRNFVVEYKTNRRQPKTPANSIWGDTDLRALARAVESDTSLPHRIQPIEERPRTSANAAVTSERVKLEPSIENGHRADDPGTILSLDGEAGSSPPPQIELPAAIDAQPSPEMVAVVRDHVPLSSAEKPHVNVQTIEIVTPSGKDHPQRWSVHLPDVVSDDDLAALDAENRRLKKLLADKLRTENARLTNMLQRLGSL</sequence>
<dbReference type="HOGENOM" id="CLU_1348176_0_0_5"/>
<keyword evidence="3" id="KW-0614">Plasmid</keyword>
<reference evidence="4" key="1">
    <citation type="journal article" date="2014" name="BMC Genomics">
        <title>Genome sequencing of two Neorhizobium galegae strains reveals a noeT gene responsible for the unusual acetylation of the nodulation factors.</title>
        <authorList>
            <person name="Osterman J."/>
            <person name="Marsh J."/>
            <person name="Laine P.K."/>
            <person name="Zeng Z."/>
            <person name="Alatalo E."/>
            <person name="Sullivan J.T."/>
            <person name="Young J.P."/>
            <person name="Thomas-Oates J."/>
            <person name="Paulin L."/>
            <person name="Lindstrom K."/>
        </authorList>
    </citation>
    <scope>NUCLEOTIDE SEQUENCE [LARGE SCALE GENOMIC DNA]</scope>
    <source>
        <strain evidence="4">HAMBI 1141</strain>
        <plasmid evidence="4">II</plasmid>
    </source>
</reference>
<gene>
    <name evidence="3" type="ORF">RG1141_PA13170</name>
</gene>
<evidence type="ECO:0000313" key="4">
    <source>
        <dbReference type="Proteomes" id="UP000028186"/>
    </source>
</evidence>
<accession>A0A068TJ54</accession>
<feature type="compositionally biased region" description="Basic and acidic residues" evidence="2">
    <location>
        <begin position="74"/>
        <end position="83"/>
    </location>
</feature>
<dbReference type="EMBL" id="HG938356">
    <property type="protein sequence ID" value="CDN58149.1"/>
    <property type="molecule type" value="Genomic_DNA"/>
</dbReference>
<dbReference type="PATRIC" id="fig|1028801.3.peg.5937"/>